<keyword evidence="9" id="KW-0812">Transmembrane</keyword>
<dbReference type="GO" id="GO:0008970">
    <property type="term" value="F:phospholipase A1 activity"/>
    <property type="evidence" value="ECO:0007669"/>
    <property type="project" value="UniProtKB-EC"/>
</dbReference>
<proteinExistence type="inferred from homology"/>
<keyword evidence="24" id="KW-1185">Reference proteome</keyword>
<dbReference type="GO" id="GO:0016042">
    <property type="term" value="P:lipid catabolic process"/>
    <property type="evidence" value="ECO:0007669"/>
    <property type="project" value="UniProtKB-KW"/>
</dbReference>
<comment type="catalytic activity">
    <reaction evidence="1">
        <text>a 1,2-diacyl-sn-glycero-3-phosphocholine + H2O = a 2-acyl-sn-glycero-3-phosphocholine + a fatty acid + H(+)</text>
        <dbReference type="Rhea" id="RHEA:18689"/>
        <dbReference type="ChEBI" id="CHEBI:15377"/>
        <dbReference type="ChEBI" id="CHEBI:15378"/>
        <dbReference type="ChEBI" id="CHEBI:28868"/>
        <dbReference type="ChEBI" id="CHEBI:57643"/>
        <dbReference type="ChEBI" id="CHEBI:57875"/>
        <dbReference type="EC" id="3.1.1.32"/>
    </reaction>
</comment>
<feature type="binding site" description="in dimeric form" evidence="20">
    <location>
        <position position="239"/>
    </location>
    <ligand>
        <name>Ca(2+)</name>
        <dbReference type="ChEBI" id="CHEBI:29108"/>
        <label>1</label>
    </ligand>
</feature>
<accession>A0A1M5S0B0</accession>
<keyword evidence="17" id="KW-0998">Cell outer membrane</keyword>
<evidence type="ECO:0000256" key="11">
    <source>
        <dbReference type="ARBA" id="ARBA00022729"/>
    </source>
</evidence>
<evidence type="ECO:0000256" key="13">
    <source>
        <dbReference type="ARBA" id="ARBA00022837"/>
    </source>
</evidence>
<dbReference type="PANTHER" id="PTHR40457">
    <property type="entry name" value="PHOSPHOLIPASE A1"/>
    <property type="match status" value="1"/>
</dbReference>
<evidence type="ECO:0000256" key="15">
    <source>
        <dbReference type="ARBA" id="ARBA00023098"/>
    </source>
</evidence>
<evidence type="ECO:0000256" key="9">
    <source>
        <dbReference type="ARBA" id="ARBA00022692"/>
    </source>
</evidence>
<dbReference type="SUPFAM" id="SSF56931">
    <property type="entry name" value="Outer membrane phospholipase A (OMPLA)"/>
    <property type="match status" value="1"/>
</dbReference>
<evidence type="ECO:0000256" key="22">
    <source>
        <dbReference type="SAM" id="SignalP"/>
    </source>
</evidence>
<feature type="chain" id="PRO_5039886874" description="Phosphatidylcholine 1-acylhydrolase" evidence="22">
    <location>
        <begin position="25"/>
        <end position="359"/>
    </location>
</feature>
<evidence type="ECO:0000256" key="14">
    <source>
        <dbReference type="ARBA" id="ARBA00022963"/>
    </source>
</evidence>
<comment type="catalytic activity">
    <reaction evidence="2">
        <text>a 1,2-diacyl-sn-glycero-3-phosphocholine + H2O = a 1-acyl-sn-glycero-3-phosphocholine + a fatty acid + H(+)</text>
        <dbReference type="Rhea" id="RHEA:15801"/>
        <dbReference type="ChEBI" id="CHEBI:15377"/>
        <dbReference type="ChEBI" id="CHEBI:15378"/>
        <dbReference type="ChEBI" id="CHEBI:28868"/>
        <dbReference type="ChEBI" id="CHEBI:57643"/>
        <dbReference type="ChEBI" id="CHEBI:58168"/>
        <dbReference type="EC" id="3.1.1.4"/>
    </reaction>
</comment>
<feature type="binding site" description="in dimeric form" evidence="20">
    <location>
        <position position="193"/>
    </location>
    <ligand>
        <name>Ca(2+)</name>
        <dbReference type="ChEBI" id="CHEBI:29108"/>
        <label>1</label>
    </ligand>
</feature>
<evidence type="ECO:0000256" key="16">
    <source>
        <dbReference type="ARBA" id="ARBA00023136"/>
    </source>
</evidence>
<keyword evidence="10 20" id="KW-0479">Metal-binding</keyword>
<protein>
    <recommendedName>
        <fullName evidence="18">Phosphatidylcholine 1-acylhydrolase</fullName>
        <ecNumber evidence="6">3.1.1.32</ecNumber>
        <ecNumber evidence="7">3.1.1.4</ecNumber>
    </recommendedName>
</protein>
<dbReference type="PRINTS" id="PR01486">
    <property type="entry name" value="PHPHLIPASEA1"/>
</dbReference>
<feature type="active site" description="Proton acceptor" evidence="19">
    <location>
        <position position="229"/>
    </location>
</feature>
<keyword evidence="12" id="KW-0378">Hydrolase</keyword>
<dbReference type="RefSeq" id="WP_073373189.1">
    <property type="nucleotide sequence ID" value="NZ_FQXS01000001.1"/>
</dbReference>
<feature type="signal peptide" evidence="22">
    <location>
        <begin position="1"/>
        <end position="24"/>
    </location>
</feature>
<dbReference type="EMBL" id="FQXS01000001">
    <property type="protein sequence ID" value="SHH32062.1"/>
    <property type="molecule type" value="Genomic_DNA"/>
</dbReference>
<gene>
    <name evidence="23" type="ORF">SAMN02745124_00103</name>
</gene>
<evidence type="ECO:0000313" key="24">
    <source>
        <dbReference type="Proteomes" id="UP000184139"/>
    </source>
</evidence>
<keyword evidence="16" id="KW-0472">Membrane</keyword>
<evidence type="ECO:0000256" key="21">
    <source>
        <dbReference type="SAM" id="MobiDB-lite"/>
    </source>
</evidence>
<comment type="cofactor">
    <cofactor evidence="20">
        <name>Ca(2+)</name>
        <dbReference type="ChEBI" id="CHEBI:29108"/>
    </cofactor>
    <text evidence="20">Binds 1 Ca(2+) ion per monomer.</text>
</comment>
<dbReference type="OrthoDB" id="188433at2"/>
<keyword evidence="15" id="KW-0443">Lipid metabolism</keyword>
<dbReference type="InterPro" id="IPR036541">
    <property type="entry name" value="PLipase_A1_sf"/>
</dbReference>
<organism evidence="23 24">
    <name type="scientific">Desulfofustis glycolicus DSM 9705</name>
    <dbReference type="NCBI Taxonomy" id="1121409"/>
    <lineage>
        <taxon>Bacteria</taxon>
        <taxon>Pseudomonadati</taxon>
        <taxon>Thermodesulfobacteriota</taxon>
        <taxon>Desulfobulbia</taxon>
        <taxon>Desulfobulbales</taxon>
        <taxon>Desulfocapsaceae</taxon>
        <taxon>Desulfofustis</taxon>
    </lineage>
</organism>
<dbReference type="GO" id="GO:0005509">
    <property type="term" value="F:calcium ion binding"/>
    <property type="evidence" value="ECO:0007669"/>
    <property type="project" value="TreeGrafter"/>
</dbReference>
<dbReference type="Pfam" id="PF02253">
    <property type="entry name" value="PLA1"/>
    <property type="match status" value="1"/>
</dbReference>
<evidence type="ECO:0000256" key="1">
    <source>
        <dbReference type="ARBA" id="ARBA00000111"/>
    </source>
</evidence>
<reference evidence="23 24" key="1">
    <citation type="submission" date="2016-11" db="EMBL/GenBank/DDBJ databases">
        <authorList>
            <person name="Jaros S."/>
            <person name="Januszkiewicz K."/>
            <person name="Wedrychowicz H."/>
        </authorList>
    </citation>
    <scope>NUCLEOTIDE SEQUENCE [LARGE SCALE GENOMIC DNA]</scope>
    <source>
        <strain evidence="23 24">DSM 9705</strain>
    </source>
</reference>
<keyword evidence="13 20" id="KW-0106">Calcium</keyword>
<comment type="similarity">
    <text evidence="4">Belongs to the phospholipase A1 family.</text>
</comment>
<comment type="subcellular location">
    <subcellularLocation>
        <location evidence="3">Cell outer membrane</location>
        <topology evidence="3">Multi-pass membrane protein</topology>
    </subcellularLocation>
</comment>
<evidence type="ECO:0000256" key="4">
    <source>
        <dbReference type="ARBA" id="ARBA00010525"/>
    </source>
</evidence>
<dbReference type="GO" id="GO:0009279">
    <property type="term" value="C:cell outer membrane"/>
    <property type="evidence" value="ECO:0007669"/>
    <property type="project" value="UniProtKB-SubCell"/>
</dbReference>
<dbReference type="EC" id="3.1.1.4" evidence="7"/>
<evidence type="ECO:0000313" key="23">
    <source>
        <dbReference type="EMBL" id="SHH32062.1"/>
    </source>
</evidence>
<dbReference type="GO" id="GO:0004623">
    <property type="term" value="F:phospholipase A2 activity"/>
    <property type="evidence" value="ECO:0007669"/>
    <property type="project" value="UniProtKB-EC"/>
</dbReference>
<evidence type="ECO:0000256" key="2">
    <source>
        <dbReference type="ARBA" id="ARBA00001604"/>
    </source>
</evidence>
<name>A0A1M5S0B0_9BACT</name>
<evidence type="ECO:0000256" key="18">
    <source>
        <dbReference type="ARBA" id="ARBA00032375"/>
    </source>
</evidence>
<evidence type="ECO:0000256" key="10">
    <source>
        <dbReference type="ARBA" id="ARBA00022723"/>
    </source>
</evidence>
<evidence type="ECO:0000256" key="19">
    <source>
        <dbReference type="PIRSR" id="PIRSR603187-1"/>
    </source>
</evidence>
<evidence type="ECO:0000256" key="3">
    <source>
        <dbReference type="ARBA" id="ARBA00004571"/>
    </source>
</evidence>
<dbReference type="EC" id="3.1.1.32" evidence="6"/>
<keyword evidence="8" id="KW-1134">Transmembrane beta strand</keyword>
<dbReference type="CDD" id="cd00541">
    <property type="entry name" value="OMPLA"/>
    <property type="match status" value="1"/>
</dbReference>
<evidence type="ECO:0000256" key="5">
    <source>
        <dbReference type="ARBA" id="ARBA00011702"/>
    </source>
</evidence>
<evidence type="ECO:0000256" key="6">
    <source>
        <dbReference type="ARBA" id="ARBA00013179"/>
    </source>
</evidence>
<evidence type="ECO:0000256" key="12">
    <source>
        <dbReference type="ARBA" id="ARBA00022801"/>
    </source>
</evidence>
<sequence length="359" mass="39935">MPPIYRRTRAVLFVLALTTVPATAAALAAPPSPLIHCHQIADSLERLACYDRASGRDTDEPVAGSTADRLNLPDQATTPDETADKSGAPAYEEARTPSMIDTVWAFDADSSRTLITTHQRNYALLGRYTSSSNETPYSSLFDDFGDSSGLDAVEAKLQISFKTRLWASNDRQLGLWLAYTQQSHWQVYNDEQSRPFRETNYMPELFFSYRPGLSFAGFDWNLLNAGYNHQSNGRSGILSRSWDRLFVEGGVERGNLGLFGRLWYRIPENNEDENPDITDYYGYGDLTALYRINGHSLSLKVGGSLASGKGAAEISWVTPPIIGPLRGYVQLFSGYGESLIDYNWYQNTVGIGVALNDLY</sequence>
<feature type="region of interest" description="Disordered" evidence="21">
    <location>
        <begin position="55"/>
        <end position="92"/>
    </location>
</feature>
<feature type="binding site" description="in dimeric form" evidence="20">
    <location>
        <position position="234"/>
    </location>
    <ligand>
        <name>Ca(2+)</name>
        <dbReference type="ChEBI" id="CHEBI:29108"/>
        <label>1</label>
    </ligand>
</feature>
<evidence type="ECO:0000256" key="17">
    <source>
        <dbReference type="ARBA" id="ARBA00023237"/>
    </source>
</evidence>
<feature type="active site" description="Nucleophile" evidence="19">
    <location>
        <position position="231"/>
    </location>
</feature>
<dbReference type="PANTHER" id="PTHR40457:SF1">
    <property type="entry name" value="PHOSPHOLIPASE A1"/>
    <property type="match status" value="1"/>
</dbReference>
<dbReference type="STRING" id="1121409.SAMN02745124_00103"/>
<dbReference type="Proteomes" id="UP000184139">
    <property type="component" value="Unassembled WGS sequence"/>
</dbReference>
<evidence type="ECO:0000256" key="7">
    <source>
        <dbReference type="ARBA" id="ARBA00013278"/>
    </source>
</evidence>
<comment type="subunit">
    <text evidence="5">Homodimer; dimerization is reversible, and the dimeric form is the active one.</text>
</comment>
<dbReference type="InterPro" id="IPR003187">
    <property type="entry name" value="PLipase_A1"/>
</dbReference>
<evidence type="ECO:0000256" key="8">
    <source>
        <dbReference type="ARBA" id="ARBA00022452"/>
    </source>
</evidence>
<dbReference type="AlphaFoldDB" id="A0A1M5S0B0"/>
<dbReference type="Gene3D" id="2.40.230.10">
    <property type="entry name" value="Phospholipase A1"/>
    <property type="match status" value="1"/>
</dbReference>
<keyword evidence="11 22" id="KW-0732">Signal</keyword>
<evidence type="ECO:0000256" key="20">
    <source>
        <dbReference type="PIRSR" id="PIRSR603187-2"/>
    </source>
</evidence>
<keyword evidence="14" id="KW-0442">Lipid degradation</keyword>